<keyword evidence="2" id="KW-1133">Transmembrane helix</keyword>
<name>Q7MSB4_WOLSU</name>
<evidence type="ECO:0000256" key="2">
    <source>
        <dbReference type="SAM" id="Phobius"/>
    </source>
</evidence>
<dbReference type="eggNOG" id="ENOG5030HQY">
    <property type="taxonomic scope" value="Bacteria"/>
</dbReference>
<organism evidence="4">
    <name type="scientific">Wolinella succinogenes (strain ATCC 29543 / DSM 1740 / CCUG 13145 / JCM 31913 / LMG 7466 / NCTC 11488 / FDC 602W)</name>
    <name type="common">Vibrio succinogenes</name>
    <dbReference type="NCBI Taxonomy" id="273121"/>
    <lineage>
        <taxon>Bacteria</taxon>
        <taxon>Pseudomonadati</taxon>
        <taxon>Campylobacterota</taxon>
        <taxon>Epsilonproteobacteria</taxon>
        <taxon>Campylobacterales</taxon>
        <taxon>Helicobacteraceae</taxon>
        <taxon>Wolinella</taxon>
    </lineage>
</organism>
<sequence length="390" mass="44303">MLKPLFFALSLLVGVIGWAEEPMLFPTQSPSALSPSESPSTPKSEEVEPSEPPLVFQRPKSVYLNMMDFPTRTLYQREIVHATYRLLVLANLQSLKTDFLGGDGSVGVLNPNSPWKKEADGSFSNTFYFKIQAQSFTIPKIRVSAEVNGYTDSDESEGRSGKAIVLDRNALFSKVIAKELRITDYKITSYDNENNLAVFRIEAENSNLEDFSLPYYKKQGVESSSFSPQLSSMIYYVILPKSEESIEFDYFASSDYQYRRLSLPNIAVDEKVSTQSDIKPKNNLRIFELSLLGMGILLFAGLYLYRRHILFLLIAFALLGYGIYSLSAKDEGYLKPEAEVRILPTYNSTVILRPESRLKIEILSEHNGYFKIISEDEKIGWVRKEEVEKN</sequence>
<feature type="transmembrane region" description="Helical" evidence="2">
    <location>
        <begin position="309"/>
        <end position="327"/>
    </location>
</feature>
<dbReference type="STRING" id="273121.WS0604"/>
<protein>
    <submittedName>
        <fullName evidence="3">Uncharacterized protein</fullName>
    </submittedName>
</protein>
<dbReference type="KEGG" id="wsu:WS0604"/>
<gene>
    <name evidence="3" type="ordered locus">WS0604</name>
</gene>
<evidence type="ECO:0000313" key="3">
    <source>
        <dbReference type="EMBL" id="CAE09735.1"/>
    </source>
</evidence>
<feature type="compositionally biased region" description="Low complexity" evidence="1">
    <location>
        <begin position="29"/>
        <end position="42"/>
    </location>
</feature>
<dbReference type="HOGENOM" id="CLU_046111_1_0_7"/>
<dbReference type="AlphaFoldDB" id="Q7MSB4"/>
<accession>Q7MSB4</accession>
<dbReference type="Proteomes" id="UP000000422">
    <property type="component" value="Chromosome"/>
</dbReference>
<evidence type="ECO:0000313" key="4">
    <source>
        <dbReference type="Proteomes" id="UP000000422"/>
    </source>
</evidence>
<feature type="region of interest" description="Disordered" evidence="1">
    <location>
        <begin position="29"/>
        <end position="53"/>
    </location>
</feature>
<dbReference type="RefSeq" id="WP_011138535.1">
    <property type="nucleotide sequence ID" value="NC_005090.1"/>
</dbReference>
<keyword evidence="4" id="KW-1185">Reference proteome</keyword>
<reference evidence="3 4" key="1">
    <citation type="journal article" date="2003" name="Proc. Natl. Acad. Sci. U.S.A.">
        <title>Complete genome sequence and analysis of Wolinella succinogenes.</title>
        <authorList>
            <person name="Baar C."/>
            <person name="Eppinger M."/>
            <person name="Raddatz G."/>
            <person name="Simon JM."/>
            <person name="Lanz C."/>
            <person name="Klimmek O."/>
            <person name="Nandakumar R."/>
            <person name="Gross R."/>
            <person name="Rosinus A."/>
            <person name="Keller H."/>
            <person name="Jagtap P."/>
            <person name="Linke B."/>
            <person name="Meyer F."/>
            <person name="Lederer H."/>
            <person name="Schuster S.C."/>
        </authorList>
    </citation>
    <scope>NUCLEOTIDE SEQUENCE [LARGE SCALE GENOMIC DNA]</scope>
    <source>
        <strain evidence="4">ATCC 29543 / DSM 1740 / CCUG 13145 / JCM 31913 / LMG 7466 / NCTC 11488 / FDC 602W</strain>
    </source>
</reference>
<dbReference type="EMBL" id="BX571658">
    <property type="protein sequence ID" value="CAE09735.1"/>
    <property type="molecule type" value="Genomic_DNA"/>
</dbReference>
<evidence type="ECO:0000256" key="1">
    <source>
        <dbReference type="SAM" id="MobiDB-lite"/>
    </source>
</evidence>
<keyword evidence="2" id="KW-0812">Transmembrane</keyword>
<keyword evidence="2" id="KW-0472">Membrane</keyword>
<feature type="transmembrane region" description="Helical" evidence="2">
    <location>
        <begin position="286"/>
        <end position="304"/>
    </location>
</feature>
<proteinExistence type="predicted"/>